<dbReference type="Pfam" id="PF00400">
    <property type="entry name" value="WD40"/>
    <property type="match status" value="2"/>
</dbReference>
<dbReference type="PROSITE" id="PS50082">
    <property type="entry name" value="WD_REPEATS_2"/>
    <property type="match status" value="2"/>
</dbReference>
<sequence>IWDAKTGQAVGDPLQGHDDWVTSVAFSSDEKNIVSGSRDETIQIWDAKTGQAVSDPLQGHDDLVTSVAFSSDEKNIVSGSHDKTIQIWDAKTGQAVMDDISLSYNPFFLFNDAHGLPCFTQQCTLDKEGWLSLPKHEDSPLEKLLLWIPPNCRSGLWWPGNIAVISSYLLNLDFSQFHHGEEWVACYIKSQCSKCHYD</sequence>
<dbReference type="PROSITE" id="PS50294">
    <property type="entry name" value="WD_REPEATS_REGION"/>
    <property type="match status" value="2"/>
</dbReference>
<protein>
    <recommendedName>
        <fullName evidence="6">WD40 repeat-like protein</fullName>
    </recommendedName>
</protein>
<proteinExistence type="predicted"/>
<dbReference type="SUPFAM" id="SSF50978">
    <property type="entry name" value="WD40 repeat-like"/>
    <property type="match status" value="1"/>
</dbReference>
<dbReference type="InterPro" id="IPR001680">
    <property type="entry name" value="WD40_rpt"/>
</dbReference>
<dbReference type="SMART" id="SM00320">
    <property type="entry name" value="WD40"/>
    <property type="match status" value="2"/>
</dbReference>
<dbReference type="PROSITE" id="PS00678">
    <property type="entry name" value="WD_REPEATS_1"/>
    <property type="match status" value="2"/>
</dbReference>
<evidence type="ECO:0000256" key="3">
    <source>
        <dbReference type="PROSITE-ProRule" id="PRU00221"/>
    </source>
</evidence>
<feature type="repeat" description="WD" evidence="3">
    <location>
        <begin position="14"/>
        <end position="55"/>
    </location>
</feature>
<name>A0A0C9TFA2_SPHS4</name>
<evidence type="ECO:0000313" key="4">
    <source>
        <dbReference type="EMBL" id="KIJ27998.1"/>
    </source>
</evidence>
<feature type="repeat" description="WD" evidence="3">
    <location>
        <begin position="57"/>
        <end position="98"/>
    </location>
</feature>
<dbReference type="Proteomes" id="UP000054279">
    <property type="component" value="Unassembled WGS sequence"/>
</dbReference>
<dbReference type="PRINTS" id="PR00320">
    <property type="entry name" value="GPROTEINBRPT"/>
</dbReference>
<dbReference type="HOGENOM" id="CLU_000288_57_19_1"/>
<keyword evidence="1 3" id="KW-0853">WD repeat</keyword>
<dbReference type="PANTHER" id="PTHR19848">
    <property type="entry name" value="WD40 REPEAT PROTEIN"/>
    <property type="match status" value="1"/>
</dbReference>
<evidence type="ECO:0000256" key="1">
    <source>
        <dbReference type="ARBA" id="ARBA00022574"/>
    </source>
</evidence>
<dbReference type="InterPro" id="IPR020472">
    <property type="entry name" value="WD40_PAC1"/>
</dbReference>
<feature type="non-terminal residue" evidence="4">
    <location>
        <position position="1"/>
    </location>
</feature>
<dbReference type="PANTHER" id="PTHR19848:SF8">
    <property type="entry name" value="F-BOX AND WD REPEAT DOMAIN CONTAINING 7"/>
    <property type="match status" value="1"/>
</dbReference>
<organism evidence="4 5">
    <name type="scientific">Sphaerobolus stellatus (strain SS14)</name>
    <dbReference type="NCBI Taxonomy" id="990650"/>
    <lineage>
        <taxon>Eukaryota</taxon>
        <taxon>Fungi</taxon>
        <taxon>Dikarya</taxon>
        <taxon>Basidiomycota</taxon>
        <taxon>Agaricomycotina</taxon>
        <taxon>Agaricomycetes</taxon>
        <taxon>Phallomycetidae</taxon>
        <taxon>Geastrales</taxon>
        <taxon>Sphaerobolaceae</taxon>
        <taxon>Sphaerobolus</taxon>
    </lineage>
</organism>
<dbReference type="Gene3D" id="2.130.10.10">
    <property type="entry name" value="YVTN repeat-like/Quinoprotein amine dehydrogenase"/>
    <property type="match status" value="1"/>
</dbReference>
<keyword evidence="5" id="KW-1185">Reference proteome</keyword>
<evidence type="ECO:0008006" key="6">
    <source>
        <dbReference type="Google" id="ProtNLM"/>
    </source>
</evidence>
<reference evidence="4 5" key="1">
    <citation type="submission" date="2014-06" db="EMBL/GenBank/DDBJ databases">
        <title>Evolutionary Origins and Diversification of the Mycorrhizal Mutualists.</title>
        <authorList>
            <consortium name="DOE Joint Genome Institute"/>
            <consortium name="Mycorrhizal Genomics Consortium"/>
            <person name="Kohler A."/>
            <person name="Kuo A."/>
            <person name="Nagy L.G."/>
            <person name="Floudas D."/>
            <person name="Copeland A."/>
            <person name="Barry K.W."/>
            <person name="Cichocki N."/>
            <person name="Veneault-Fourrey C."/>
            <person name="LaButti K."/>
            <person name="Lindquist E.A."/>
            <person name="Lipzen A."/>
            <person name="Lundell T."/>
            <person name="Morin E."/>
            <person name="Murat C."/>
            <person name="Riley R."/>
            <person name="Ohm R."/>
            <person name="Sun H."/>
            <person name="Tunlid A."/>
            <person name="Henrissat B."/>
            <person name="Grigoriev I.V."/>
            <person name="Hibbett D.S."/>
            <person name="Martin F."/>
        </authorList>
    </citation>
    <scope>NUCLEOTIDE SEQUENCE [LARGE SCALE GENOMIC DNA]</scope>
    <source>
        <strain evidence="4 5">SS14</strain>
    </source>
</reference>
<dbReference type="OrthoDB" id="3267146at2759"/>
<keyword evidence="2" id="KW-0677">Repeat</keyword>
<dbReference type="InterPro" id="IPR019775">
    <property type="entry name" value="WD40_repeat_CS"/>
</dbReference>
<dbReference type="InterPro" id="IPR036322">
    <property type="entry name" value="WD40_repeat_dom_sf"/>
</dbReference>
<evidence type="ECO:0000256" key="2">
    <source>
        <dbReference type="ARBA" id="ARBA00022737"/>
    </source>
</evidence>
<accession>A0A0C9TFA2</accession>
<dbReference type="InterPro" id="IPR015943">
    <property type="entry name" value="WD40/YVTN_repeat-like_dom_sf"/>
</dbReference>
<gene>
    <name evidence="4" type="ORF">M422DRAFT_190307</name>
</gene>
<evidence type="ECO:0000313" key="5">
    <source>
        <dbReference type="Proteomes" id="UP000054279"/>
    </source>
</evidence>
<dbReference type="EMBL" id="KN837318">
    <property type="protein sequence ID" value="KIJ27998.1"/>
    <property type="molecule type" value="Genomic_DNA"/>
</dbReference>
<dbReference type="AlphaFoldDB" id="A0A0C9TFA2"/>